<reference evidence="3 4" key="1">
    <citation type="submission" date="2016-05" db="EMBL/GenBank/DDBJ databases">
        <title>Draft genome sequence of a porcine commensal Rothia nasimurium.</title>
        <authorList>
            <person name="Gaiser R.A."/>
            <person name="Van Baarlen P."/>
            <person name="Wells J.M."/>
        </authorList>
    </citation>
    <scope>NUCLEOTIDE SEQUENCE [LARGE SCALE GENOMIC DNA]</scope>
    <source>
        <strain evidence="3 4">PT-32</strain>
    </source>
</reference>
<evidence type="ECO:0000313" key="4">
    <source>
        <dbReference type="Proteomes" id="UP000192359"/>
    </source>
</evidence>
<organism evidence="3 4">
    <name type="scientific">Rothia nasimurium</name>
    <dbReference type="NCBI Taxonomy" id="85336"/>
    <lineage>
        <taxon>Bacteria</taxon>
        <taxon>Bacillati</taxon>
        <taxon>Actinomycetota</taxon>
        <taxon>Actinomycetes</taxon>
        <taxon>Micrococcales</taxon>
        <taxon>Micrococcaceae</taxon>
        <taxon>Rothia</taxon>
    </lineage>
</organism>
<dbReference type="Gene3D" id="3.40.50.300">
    <property type="entry name" value="P-loop containing nucleotide triphosphate hydrolases"/>
    <property type="match status" value="1"/>
</dbReference>
<dbReference type="Pfam" id="PF20469">
    <property type="entry name" value="OLD-like_TOPRIM"/>
    <property type="match status" value="1"/>
</dbReference>
<dbReference type="InterPro" id="IPR041685">
    <property type="entry name" value="AAA_GajA/Old/RecF-like"/>
</dbReference>
<protein>
    <submittedName>
        <fullName evidence="3">Uncharacterized protein</fullName>
    </submittedName>
</protein>
<keyword evidence="4" id="KW-1185">Reference proteome</keyword>
<proteinExistence type="predicted"/>
<dbReference type="InterPro" id="IPR027417">
    <property type="entry name" value="P-loop_NTPase"/>
</dbReference>
<evidence type="ECO:0000313" key="3">
    <source>
        <dbReference type="EMBL" id="ORC24313.1"/>
    </source>
</evidence>
<sequence>MKISSVQIKNFRTIQEANINFDSITTFIGPNGVGKSTVLRALDWFFNGDIKTGELADEDVFSGTPEEDISVAVTFSDLTVSDREALGKYAPTGSASVTIWKIREFSTGNEYLSANYLAYPGFSELRQAENANEVKNIYSSLRSGGNPLNLPEANTKKAIEEAIVTWESENIDKLAEVRENTPTQLFGFNGKSILGGIFDYVFIDANLRASDESEDSKGSILSRILDFYIDRKQSAAKIQNITSQTIQSHQDEIFSIYSENLEKINSNINTSIESYSSGRKVRVIPTPLEMKTNGASFTINILDGETVTSVEKQGHGFQRTLLISALQSLANIAANQSERVIFLAIEEPELYQHPIQARNFAKVLQDLASDSSKGVQIAYATHSPFFLDDKKFEQVRRISRVNTNAGSVASIGAARKERIIEKLDCVVSENTINSQLGKIITGQIAEALFSNAVLIVEGSTEAGIFYGVGDRDRVGYLESLGISVIPAGSKMNVPLLHAILSEFGVPTYCLFDADSGCEERARSAGKSSRDVRNDVANQVSQNKKILTYFDKELVDFPPQGIYDSFAVFKDHLETFLKEEWLGWEEKCLLVEREMAINIAKNNEAYRIIALDATTEVPDFIQEVFNKVVSLVEN</sequence>
<feature type="domain" description="OLD protein-like TOPRIM" evidence="2">
    <location>
        <begin position="448"/>
        <end position="514"/>
    </location>
</feature>
<dbReference type="InterPro" id="IPR034139">
    <property type="entry name" value="TOPRIM_OLD"/>
</dbReference>
<dbReference type="PANTHER" id="PTHR43581:SF4">
    <property type="entry name" value="ATP_GTP PHOSPHATASE"/>
    <property type="match status" value="1"/>
</dbReference>
<feature type="domain" description="Endonuclease GajA/Old nuclease/RecF-like AAA" evidence="1">
    <location>
        <begin position="1"/>
        <end position="386"/>
    </location>
</feature>
<evidence type="ECO:0000259" key="1">
    <source>
        <dbReference type="Pfam" id="PF13175"/>
    </source>
</evidence>
<dbReference type="RefSeq" id="WP_083090785.1">
    <property type="nucleotide sequence ID" value="NZ_LXWF01000005.1"/>
</dbReference>
<dbReference type="InterPro" id="IPR051396">
    <property type="entry name" value="Bact_Antivir_Def_Nuclease"/>
</dbReference>
<dbReference type="OrthoDB" id="3237462at2"/>
<dbReference type="Pfam" id="PF13175">
    <property type="entry name" value="AAA_15"/>
    <property type="match status" value="1"/>
</dbReference>
<accession>A0A1Y1RRM3</accession>
<dbReference type="AlphaFoldDB" id="A0A1Y1RRM3"/>
<dbReference type="Proteomes" id="UP000192359">
    <property type="component" value="Unassembled WGS sequence"/>
</dbReference>
<dbReference type="SUPFAM" id="SSF52540">
    <property type="entry name" value="P-loop containing nucleoside triphosphate hydrolases"/>
    <property type="match status" value="1"/>
</dbReference>
<dbReference type="EMBL" id="LXWF01000005">
    <property type="protein sequence ID" value="ORC24313.1"/>
    <property type="molecule type" value="Genomic_DNA"/>
</dbReference>
<comment type="caution">
    <text evidence="3">The sequence shown here is derived from an EMBL/GenBank/DDBJ whole genome shotgun (WGS) entry which is preliminary data.</text>
</comment>
<evidence type="ECO:0000259" key="2">
    <source>
        <dbReference type="Pfam" id="PF20469"/>
    </source>
</evidence>
<name>A0A1Y1RRM3_9MICC</name>
<dbReference type="PANTHER" id="PTHR43581">
    <property type="entry name" value="ATP/GTP PHOSPHATASE"/>
    <property type="match status" value="1"/>
</dbReference>
<gene>
    <name evidence="3" type="ORF">A7979_09930</name>
</gene>
<dbReference type="CDD" id="cd01026">
    <property type="entry name" value="TOPRIM_OLD"/>
    <property type="match status" value="1"/>
</dbReference>